<gene>
    <name evidence="1" type="ORF">I6I88_10805</name>
</gene>
<evidence type="ECO:0008006" key="3">
    <source>
        <dbReference type="Google" id="ProtNLM"/>
    </source>
</evidence>
<protein>
    <recommendedName>
        <fullName evidence="3">Lipoprotein</fullName>
    </recommendedName>
</protein>
<evidence type="ECO:0000313" key="1">
    <source>
        <dbReference type="EMBL" id="QQT98711.1"/>
    </source>
</evidence>
<name>A0A9Q7E7C1_MYROD</name>
<dbReference type="AlphaFoldDB" id="A0A9Q7E7C1"/>
<dbReference type="Proteomes" id="UP000596202">
    <property type="component" value="Chromosome"/>
</dbReference>
<evidence type="ECO:0000313" key="2">
    <source>
        <dbReference type="Proteomes" id="UP000596202"/>
    </source>
</evidence>
<organism evidence="1 2">
    <name type="scientific">Myroides odoratus</name>
    <name type="common">Flavobacterium odoratum</name>
    <dbReference type="NCBI Taxonomy" id="256"/>
    <lineage>
        <taxon>Bacteria</taxon>
        <taxon>Pseudomonadati</taxon>
        <taxon>Bacteroidota</taxon>
        <taxon>Flavobacteriia</taxon>
        <taxon>Flavobacteriales</taxon>
        <taxon>Flavobacteriaceae</taxon>
        <taxon>Myroides</taxon>
    </lineage>
</organism>
<dbReference type="PROSITE" id="PS51257">
    <property type="entry name" value="PROKAR_LIPOPROTEIN"/>
    <property type="match status" value="1"/>
</dbReference>
<reference evidence="1 2" key="1">
    <citation type="submission" date="2021-01" db="EMBL/GenBank/DDBJ databases">
        <title>FDA dAtabase for Regulatory Grade micrObial Sequences (FDA-ARGOS): Supporting development and validation of Infectious Disease Dx tests.</title>
        <authorList>
            <person name="Sproer C."/>
            <person name="Gronow S."/>
            <person name="Severitt S."/>
            <person name="Schroder I."/>
            <person name="Tallon L."/>
            <person name="Sadzewicz L."/>
            <person name="Zhao X."/>
            <person name="Boylan J."/>
            <person name="Ott S."/>
            <person name="Bowen H."/>
            <person name="Vavikolanu K."/>
            <person name="Mehta A."/>
            <person name="Aluvathingal J."/>
            <person name="Nadendla S."/>
            <person name="Lowell S."/>
            <person name="Myers T."/>
            <person name="Yan Y."/>
            <person name="Sichtig H."/>
        </authorList>
    </citation>
    <scope>NUCLEOTIDE SEQUENCE [LARGE SCALE GENOMIC DNA]</scope>
    <source>
        <strain evidence="1 2">FDAARGOS_1131</strain>
    </source>
</reference>
<dbReference type="EMBL" id="CP068108">
    <property type="protein sequence ID" value="QQT98711.1"/>
    <property type="molecule type" value="Genomic_DNA"/>
</dbReference>
<dbReference type="OrthoDB" id="9950568at2"/>
<sequence>MEKNSIKYWIIGLIGLIYACDNKKKTGYREIDDNYIFKKSEVVFKEDILLKRYFLDSKSDSVYAIIKNSKDEVSRGWTYKFVRIGDWFFESKKQLDSIYNYVNYCEGVHHINTIQYFVDGEPQNDKGYWFEFSYDTINLREKMPIDIDIKVNYDKTLYEKNIALYFFRESISNANYCYFKELKKDSLPSFGEDYYSFEIIPKYKGKHSINGYFVLLPNKQSNSNDMIDLKPIFFKLDLNVK</sequence>
<accession>A0A9Q7E7C1</accession>
<proteinExistence type="predicted"/>
<dbReference type="GeneID" id="93528149"/>
<dbReference type="RefSeq" id="WP_002985801.1">
    <property type="nucleotide sequence ID" value="NZ_CP068108.1"/>
</dbReference>